<reference evidence="2" key="1">
    <citation type="submission" date="2023-03" db="EMBL/GenBank/DDBJ databases">
        <title>Chitinimonas shenzhenensis gen. nov., sp. nov., a novel member of family Burkholderiaceae isolated from activated sludge collected in Shen Zhen, China.</title>
        <authorList>
            <person name="Wang X."/>
        </authorList>
    </citation>
    <scope>NUCLEOTIDE SEQUENCE</scope>
    <source>
        <strain evidence="2">DQS-5</strain>
    </source>
</reference>
<evidence type="ECO:0008006" key="4">
    <source>
        <dbReference type="Google" id="ProtNLM"/>
    </source>
</evidence>
<sequence length="125" mass="13430">MIKHLVWIGLLLGLTGCERLNDIANQAKANGKAVGAACRHSGRALEDCYRRNPRIAKADIYAGWKEMNEYMLTKKIEVVPPPEDPEPIKKAKKSVPTVEIGGGETAGADKPSGEPDKAKAHGAAE</sequence>
<dbReference type="Proteomes" id="UP001172778">
    <property type="component" value="Unassembled WGS sequence"/>
</dbReference>
<dbReference type="PROSITE" id="PS51257">
    <property type="entry name" value="PROKAR_LIPOPROTEIN"/>
    <property type="match status" value="1"/>
</dbReference>
<accession>A0ABT7DU85</accession>
<protein>
    <recommendedName>
        <fullName evidence="4">Lipoprotein</fullName>
    </recommendedName>
</protein>
<proteinExistence type="predicted"/>
<evidence type="ECO:0000256" key="1">
    <source>
        <dbReference type="SAM" id="MobiDB-lite"/>
    </source>
</evidence>
<evidence type="ECO:0000313" key="2">
    <source>
        <dbReference type="EMBL" id="MDK2123596.1"/>
    </source>
</evidence>
<feature type="region of interest" description="Disordered" evidence="1">
    <location>
        <begin position="80"/>
        <end position="125"/>
    </location>
</feature>
<organism evidence="2 3">
    <name type="scientific">Parachitinimonas caeni</name>
    <dbReference type="NCBI Taxonomy" id="3031301"/>
    <lineage>
        <taxon>Bacteria</taxon>
        <taxon>Pseudomonadati</taxon>
        <taxon>Pseudomonadota</taxon>
        <taxon>Betaproteobacteria</taxon>
        <taxon>Neisseriales</taxon>
        <taxon>Chitinibacteraceae</taxon>
        <taxon>Parachitinimonas</taxon>
    </lineage>
</organism>
<evidence type="ECO:0000313" key="3">
    <source>
        <dbReference type="Proteomes" id="UP001172778"/>
    </source>
</evidence>
<dbReference type="RefSeq" id="WP_284099896.1">
    <property type="nucleotide sequence ID" value="NZ_JARRAF010000005.1"/>
</dbReference>
<keyword evidence="3" id="KW-1185">Reference proteome</keyword>
<name>A0ABT7DU85_9NEIS</name>
<dbReference type="EMBL" id="JARRAF010000005">
    <property type="protein sequence ID" value="MDK2123596.1"/>
    <property type="molecule type" value="Genomic_DNA"/>
</dbReference>
<comment type="caution">
    <text evidence="2">The sequence shown here is derived from an EMBL/GenBank/DDBJ whole genome shotgun (WGS) entry which is preliminary data.</text>
</comment>
<gene>
    <name evidence="2" type="ORF">PZA18_05990</name>
</gene>
<feature type="compositionally biased region" description="Basic and acidic residues" evidence="1">
    <location>
        <begin position="111"/>
        <end position="125"/>
    </location>
</feature>